<evidence type="ECO:0000256" key="2">
    <source>
        <dbReference type="ARBA" id="ARBA00022801"/>
    </source>
</evidence>
<organism evidence="8 9">
    <name type="scientific">Bacteroides thetaiotaomicron dnLKV9</name>
    <dbReference type="NCBI Taxonomy" id="1235785"/>
    <lineage>
        <taxon>Bacteria</taxon>
        <taxon>Pseudomonadati</taxon>
        <taxon>Bacteroidota</taxon>
        <taxon>Bacteroidia</taxon>
        <taxon>Bacteroidales</taxon>
        <taxon>Bacteroidaceae</taxon>
        <taxon>Bacteroides</taxon>
    </lineage>
</organism>
<dbReference type="GO" id="GO:0005975">
    <property type="term" value="P:carbohydrate metabolic process"/>
    <property type="evidence" value="ECO:0007669"/>
    <property type="project" value="InterPro"/>
</dbReference>
<dbReference type="PANTHER" id="PTHR42812:SF12">
    <property type="entry name" value="BETA-XYLOSIDASE-RELATED"/>
    <property type="match status" value="1"/>
</dbReference>
<dbReference type="AlphaFoldDB" id="R9HA70"/>
<dbReference type="InterPro" id="IPR051795">
    <property type="entry name" value="Glycosyl_Hydrlase_43"/>
</dbReference>
<gene>
    <name evidence="8" type="ORF">C799_02660</name>
</gene>
<dbReference type="CDD" id="cd18617">
    <property type="entry name" value="GH43_XynB-like"/>
    <property type="match status" value="1"/>
</dbReference>
<feature type="active site" description="Proton donor" evidence="4">
    <location>
        <position position="205"/>
    </location>
</feature>
<dbReference type="InterPro" id="IPR023296">
    <property type="entry name" value="Glyco_hydro_beta-prop_sf"/>
</dbReference>
<evidence type="ECO:0000256" key="6">
    <source>
        <dbReference type="RuleBase" id="RU361187"/>
    </source>
</evidence>
<evidence type="ECO:0000313" key="8">
    <source>
        <dbReference type="EMBL" id="EOS00809.1"/>
    </source>
</evidence>
<accession>R9HA70</accession>
<dbReference type="GO" id="GO:0004553">
    <property type="term" value="F:hydrolase activity, hydrolyzing O-glycosyl compounds"/>
    <property type="evidence" value="ECO:0007669"/>
    <property type="project" value="InterPro"/>
</dbReference>
<dbReference type="EMBL" id="ASSM01000009">
    <property type="protein sequence ID" value="EOS00809.1"/>
    <property type="molecule type" value="Genomic_DNA"/>
</dbReference>
<dbReference type="SUPFAM" id="SSF49899">
    <property type="entry name" value="Concanavalin A-like lectins/glucanases"/>
    <property type="match status" value="1"/>
</dbReference>
<sequence length="540" mass="61346">MRTIISLLLLLIISFGLNGQETRLMFQNPILPGFNPDPSICRVGDDYYMVTSSFTWYPGIPVYHSKDLVNWEIIGHAIDRPGMIDMRHLNDNDGIWAVTMRYYNGTYYLITTASKSGGNFYITAKDPRGPWSDPVWLKDATGIDPSLFWDDDGKCYYIGNSWNFKKSWPSQCAVWMQELDLEKKRLVGERRILTYGHANNATYAEGPHLYKIAGRYMLLMAEGGAGYHHAVTVHHSNALWGPYVADKVNPVLTHRHLGRNYPIQNLGHADLVQTSKGEWYAVALGVRNIGEYNPLARETFLAKVEFEDGTPIFNPGYGIMRAEQERPLLPWTPVKPVSATDGFSRERLDARWHCIRVPAQEFHSLKDGRLEVLLLPEVIDSLTCSAMLIQRIRHHQFMATTLLEFRTNKNNEYAGLVLYRTANGYYTLMKGKDNITLTKKHLGKKEVVCRLPYAWRQVYMKVEADGMKATFSFGKTPETMTVIGGIQSLEAISDNCFNKFNGPGIGVYATANGKLSNKVALYDFFSYKGIDNIDAKFRNE</sequence>
<dbReference type="Gene3D" id="2.115.10.20">
    <property type="entry name" value="Glycosyl hydrolase domain, family 43"/>
    <property type="match status" value="1"/>
</dbReference>
<evidence type="ECO:0000256" key="5">
    <source>
        <dbReference type="PIRSR" id="PIRSR606710-2"/>
    </source>
</evidence>
<dbReference type="InterPro" id="IPR041542">
    <property type="entry name" value="GH43_C2"/>
</dbReference>
<proteinExistence type="inferred from homology"/>
<dbReference type="InterPro" id="IPR006710">
    <property type="entry name" value="Glyco_hydro_43"/>
</dbReference>
<dbReference type="InterPro" id="IPR013320">
    <property type="entry name" value="ConA-like_dom_sf"/>
</dbReference>
<dbReference type="Proteomes" id="UP000014207">
    <property type="component" value="Unassembled WGS sequence"/>
</dbReference>
<keyword evidence="2 6" id="KW-0378">Hydrolase</keyword>
<evidence type="ECO:0000256" key="1">
    <source>
        <dbReference type="ARBA" id="ARBA00009865"/>
    </source>
</evidence>
<dbReference type="PATRIC" id="fig|1235785.3.peg.2673"/>
<evidence type="ECO:0000256" key="3">
    <source>
        <dbReference type="ARBA" id="ARBA00023295"/>
    </source>
</evidence>
<comment type="caution">
    <text evidence="8">The sequence shown here is derived from an EMBL/GenBank/DDBJ whole genome shotgun (WGS) entry which is preliminary data.</text>
</comment>
<feature type="active site" description="Proton acceptor" evidence="4">
    <location>
        <position position="37"/>
    </location>
</feature>
<dbReference type="PANTHER" id="PTHR42812">
    <property type="entry name" value="BETA-XYLOSIDASE"/>
    <property type="match status" value="1"/>
</dbReference>
<comment type="similarity">
    <text evidence="1 6">Belongs to the glycosyl hydrolase 43 family.</text>
</comment>
<feature type="site" description="Important for catalytic activity, responsible for pKa modulation of the active site Glu and correct orientation of both the proton donor and substrate" evidence="5">
    <location>
        <position position="144"/>
    </location>
</feature>
<protein>
    <recommendedName>
        <fullName evidence="7">Beta-xylosidase C-terminal Concanavalin A-like domain-containing protein</fullName>
    </recommendedName>
</protein>
<dbReference type="RefSeq" id="WP_016268574.1">
    <property type="nucleotide sequence ID" value="NZ_KE159459.1"/>
</dbReference>
<dbReference type="Gene3D" id="2.60.120.200">
    <property type="match status" value="1"/>
</dbReference>
<dbReference type="Pfam" id="PF04616">
    <property type="entry name" value="Glyco_hydro_43"/>
    <property type="match status" value="1"/>
</dbReference>
<dbReference type="HOGENOM" id="CLU_016508_2_0_10"/>
<evidence type="ECO:0000259" key="7">
    <source>
        <dbReference type="Pfam" id="PF17851"/>
    </source>
</evidence>
<feature type="domain" description="Beta-xylosidase C-terminal Concanavalin A-like" evidence="7">
    <location>
        <begin position="341"/>
        <end position="528"/>
    </location>
</feature>
<reference evidence="8 9" key="1">
    <citation type="submission" date="2013-04" db="EMBL/GenBank/DDBJ databases">
        <title>The Genome Sequence of Bacteroides thetaiotaomicron dnLKV9.</title>
        <authorList>
            <consortium name="The Broad Institute Genomics Platform"/>
            <consortium name="The Broad Institute Genome Sequencing Center for Infectious Disease"/>
            <person name="Earl A."/>
            <person name="Xavier R."/>
            <person name="Kuhn K."/>
            <person name="Stappenbeck T."/>
            <person name="Walker B."/>
            <person name="Young S."/>
            <person name="Zeng Q."/>
            <person name="Gargeya S."/>
            <person name="Fitzgerald M."/>
            <person name="Haas B."/>
            <person name="Abouelleil A."/>
            <person name="Allen A.W."/>
            <person name="Alvarado L."/>
            <person name="Arachchi H.M."/>
            <person name="Berlin A.M."/>
            <person name="Chapman S.B."/>
            <person name="Gainer-Dewar J."/>
            <person name="Goldberg J."/>
            <person name="Griggs A."/>
            <person name="Gujja S."/>
            <person name="Hansen M."/>
            <person name="Howarth C."/>
            <person name="Imamovic A."/>
            <person name="Ireland A."/>
            <person name="Larimer J."/>
            <person name="McCowan C."/>
            <person name="Murphy C."/>
            <person name="Pearson M."/>
            <person name="Poon T.W."/>
            <person name="Priest M."/>
            <person name="Roberts A."/>
            <person name="Saif S."/>
            <person name="Shea T."/>
            <person name="Sisk P."/>
            <person name="Sykes S."/>
            <person name="Wortman J."/>
            <person name="Nusbaum C."/>
            <person name="Birren B."/>
        </authorList>
    </citation>
    <scope>NUCLEOTIDE SEQUENCE [LARGE SCALE GENOMIC DNA]</scope>
    <source>
        <strain evidence="9">dnLKV9</strain>
    </source>
</reference>
<dbReference type="SUPFAM" id="SSF75005">
    <property type="entry name" value="Arabinanase/levansucrase/invertase"/>
    <property type="match status" value="1"/>
</dbReference>
<dbReference type="Pfam" id="PF17851">
    <property type="entry name" value="GH43_C2"/>
    <property type="match status" value="1"/>
</dbReference>
<evidence type="ECO:0000313" key="9">
    <source>
        <dbReference type="Proteomes" id="UP000014207"/>
    </source>
</evidence>
<name>R9HA70_BACT4</name>
<keyword evidence="3 6" id="KW-0326">Glycosidase</keyword>
<evidence type="ECO:0000256" key="4">
    <source>
        <dbReference type="PIRSR" id="PIRSR606710-1"/>
    </source>
</evidence>